<protein>
    <submittedName>
        <fullName evidence="1">Phage tail protein</fullName>
    </submittedName>
</protein>
<proteinExistence type="predicted"/>
<dbReference type="Proteomes" id="UP000826550">
    <property type="component" value="Chromosome"/>
</dbReference>
<accession>A0ABX8W729</accession>
<evidence type="ECO:0000313" key="2">
    <source>
        <dbReference type="Proteomes" id="UP000826550"/>
    </source>
</evidence>
<gene>
    <name evidence="1" type="ORF">GYM71_06305</name>
</gene>
<dbReference type="RefSeq" id="WP_220219854.1">
    <property type="nucleotide sequence ID" value="NZ_CP048268.1"/>
</dbReference>
<name>A0ABX8W729_9LACO</name>
<sequence length="256" mass="29578">MASSDFSGLIYQNKSSLDLGIKVQYPLDPVYPVPDLEVTHITGRSGDFLQDNDAYQNVTRVFNCIINRPIDISQFDWERELIDWLASPVLEGRRQYEFLQFDIDPEYAYNAIMQTPPTINWDPNQLNYGTGQLSFYCEPFQYRVDGINYINLPDNGIVYNSESRVAVPNWHFVAKGSFVLNVNDLNYQFDNMSGEFWLNGDTGDTYDKDNNLFNNQTHFPNLLPPELPSGENKISITADDGVITRAEYMPRWRRLI</sequence>
<dbReference type="Gene3D" id="2.40.30.200">
    <property type="match status" value="1"/>
</dbReference>
<dbReference type="EMBL" id="CP048268">
    <property type="protein sequence ID" value="QYN53054.1"/>
    <property type="molecule type" value="Genomic_DNA"/>
</dbReference>
<evidence type="ECO:0000313" key="1">
    <source>
        <dbReference type="EMBL" id="QYN53054.1"/>
    </source>
</evidence>
<reference evidence="1 2" key="1">
    <citation type="submission" date="2020-01" db="EMBL/GenBank/DDBJ databases">
        <title>Vast differences in strain-level diversity in the gut microbiota of two closely related honey bee species.</title>
        <authorList>
            <person name="Ellegaard K.M."/>
            <person name="Suenami S."/>
            <person name="Miyazaki R."/>
            <person name="Engel P."/>
        </authorList>
    </citation>
    <scope>NUCLEOTIDE SEQUENCE [LARGE SCALE GENOMIC DNA]</scope>
    <source>
        <strain evidence="1 2">ESL0416</strain>
    </source>
</reference>
<organism evidence="1 2">
    <name type="scientific">Lactobacillus panisapium</name>
    <dbReference type="NCBI Taxonomy" id="2012495"/>
    <lineage>
        <taxon>Bacteria</taxon>
        <taxon>Bacillati</taxon>
        <taxon>Bacillota</taxon>
        <taxon>Bacilli</taxon>
        <taxon>Lactobacillales</taxon>
        <taxon>Lactobacillaceae</taxon>
        <taxon>Lactobacillus</taxon>
    </lineage>
</organism>
<keyword evidence="2" id="KW-1185">Reference proteome</keyword>